<accession>A0A8J6HEM5</accession>
<sequence length="663" mass="75705">MDDNIANSKNESLCRVCGDKASGKHYGVASCDGCRGFFKRSIRRYSSPIPYQNNNNKNSISLSSNLEYVCKENGRCIVDVTRRNQCQACRFKKCLQVNMKRDAVQHERAPRSTQTSLHQYPLSFGSRLRGLHTSVFSTLPLHPPVLESSISGSSAIAGHYLHQNYLYPGMLGSFPKPAGLIPGALGLYNKPTSHPSMLNLTVRTPLKDDEVTSSEEAARDREKCSPDETPEDNKSSLELPLMTEPCKPVLRPLDIPCLNLFPAENVYESAAKLLFLAIKWARSIPSFLQLSYRDQSILLEESWSELFVLTAAQWAFPVDETLLVSNAIAPTSRHAALEEDARRLREIITRLTLLRVDHTEHACLKALVLFKSECRGLCEPSHVELLQDQTHVMLHEYCSQRQSSHKGRFGKLLLTLPAVQSVTRRGLEELIFRQTVDIPPDLQKFIDDLHDYCLKDRGLTEDDFNKFDITKKDPVMMCYMKCLFTRANWMNNDEVLQYDFIKDNVHHSVRHITLPELENCGTKTAEGAECEKSYNFYYCMNQVEPEVEIPDDLKEYIKDLHDSCLEQVGLTEMDHENYDINDKNPKMMCYMKCLMISSKWMSPGDETIQYDFIIDSVHPAVKPLLMPALNKCRNISKGTQECEKAYNFNICLFHADPENWFLI</sequence>
<dbReference type="GO" id="GO:0005634">
    <property type="term" value="C:nucleus"/>
    <property type="evidence" value="ECO:0007669"/>
    <property type="project" value="UniProtKB-SubCell"/>
</dbReference>
<reference evidence="14" key="2">
    <citation type="submission" date="2021-08" db="EMBL/GenBank/DDBJ databases">
        <authorList>
            <person name="Eriksson T."/>
        </authorList>
    </citation>
    <scope>NUCLEOTIDE SEQUENCE</scope>
    <source>
        <strain evidence="14">Stoneville</strain>
        <tissue evidence="14">Whole head</tissue>
    </source>
</reference>
<evidence type="ECO:0000259" key="12">
    <source>
        <dbReference type="PROSITE" id="PS51030"/>
    </source>
</evidence>
<reference evidence="14" key="1">
    <citation type="journal article" date="2020" name="J Insects Food Feed">
        <title>The yellow mealworm (Tenebrio molitor) genome: a resource for the emerging insects as food and feed industry.</title>
        <authorList>
            <person name="Eriksson T."/>
            <person name="Andere A."/>
            <person name="Kelstrup H."/>
            <person name="Emery V."/>
            <person name="Picard C."/>
        </authorList>
    </citation>
    <scope>NUCLEOTIDE SEQUENCE</scope>
    <source>
        <strain evidence="14">Stoneville</strain>
        <tissue evidence="14">Whole head</tissue>
    </source>
</reference>
<feature type="domain" description="NR LBD" evidence="13">
    <location>
        <begin position="228"/>
        <end position="452"/>
    </location>
</feature>
<feature type="compositionally biased region" description="Basic and acidic residues" evidence="11">
    <location>
        <begin position="205"/>
        <end position="235"/>
    </location>
</feature>
<evidence type="ECO:0000256" key="10">
    <source>
        <dbReference type="RuleBase" id="RU004334"/>
    </source>
</evidence>
<gene>
    <name evidence="14" type="ORF">GEV33_005417</name>
</gene>
<dbReference type="InterPro" id="IPR050274">
    <property type="entry name" value="Nuclear_hormone_rcpt_NR2"/>
</dbReference>
<comment type="caution">
    <text evidence="14">The sequence shown here is derived from an EMBL/GenBank/DDBJ whole genome shotgun (WGS) entry which is preliminary data.</text>
</comment>
<dbReference type="InterPro" id="IPR035500">
    <property type="entry name" value="NHR-like_dom_sf"/>
</dbReference>
<dbReference type="SMART" id="SM00430">
    <property type="entry name" value="HOLI"/>
    <property type="match status" value="1"/>
</dbReference>
<keyword evidence="5 10" id="KW-0805">Transcription regulation</keyword>
<dbReference type="InterPro" id="IPR001628">
    <property type="entry name" value="Znf_hrmn_rcpt"/>
</dbReference>
<dbReference type="Pfam" id="PF00104">
    <property type="entry name" value="Hormone_recep"/>
    <property type="match status" value="1"/>
</dbReference>
<evidence type="ECO:0000256" key="1">
    <source>
        <dbReference type="ARBA" id="ARBA00004123"/>
    </source>
</evidence>
<dbReference type="Gene3D" id="3.30.50.10">
    <property type="entry name" value="Erythroid Transcription Factor GATA-1, subunit A"/>
    <property type="match status" value="1"/>
</dbReference>
<dbReference type="GO" id="GO:0008270">
    <property type="term" value="F:zinc ion binding"/>
    <property type="evidence" value="ECO:0007669"/>
    <property type="project" value="UniProtKB-KW"/>
</dbReference>
<dbReference type="PROSITE" id="PS51030">
    <property type="entry name" value="NUCLEAR_REC_DBD_2"/>
    <property type="match status" value="1"/>
</dbReference>
<dbReference type="GO" id="GO:0043565">
    <property type="term" value="F:sequence-specific DNA binding"/>
    <property type="evidence" value="ECO:0007669"/>
    <property type="project" value="InterPro"/>
</dbReference>
<organism evidence="14 15">
    <name type="scientific">Tenebrio molitor</name>
    <name type="common">Yellow mealworm beetle</name>
    <dbReference type="NCBI Taxonomy" id="7067"/>
    <lineage>
        <taxon>Eukaryota</taxon>
        <taxon>Metazoa</taxon>
        <taxon>Ecdysozoa</taxon>
        <taxon>Arthropoda</taxon>
        <taxon>Hexapoda</taxon>
        <taxon>Insecta</taxon>
        <taxon>Pterygota</taxon>
        <taxon>Neoptera</taxon>
        <taxon>Endopterygota</taxon>
        <taxon>Coleoptera</taxon>
        <taxon>Polyphaga</taxon>
        <taxon>Cucujiformia</taxon>
        <taxon>Tenebrionidae</taxon>
        <taxon>Tenebrio</taxon>
    </lineage>
</organism>
<dbReference type="InterPro" id="IPR000536">
    <property type="entry name" value="Nucl_hrmn_rcpt_lig-bd"/>
</dbReference>
<dbReference type="CDD" id="cd07164">
    <property type="entry name" value="NR_DBD_PNR_like_1"/>
    <property type="match status" value="1"/>
</dbReference>
<dbReference type="SMART" id="SM00708">
    <property type="entry name" value="PhBP"/>
    <property type="match status" value="2"/>
</dbReference>
<dbReference type="AlphaFoldDB" id="A0A8J6HEM5"/>
<dbReference type="Pfam" id="PF01395">
    <property type="entry name" value="PBP_GOBP"/>
    <property type="match status" value="2"/>
</dbReference>
<evidence type="ECO:0000256" key="11">
    <source>
        <dbReference type="SAM" id="MobiDB-lite"/>
    </source>
</evidence>
<evidence type="ECO:0000256" key="3">
    <source>
        <dbReference type="ARBA" id="ARBA00022771"/>
    </source>
</evidence>
<dbReference type="CDD" id="cd23992">
    <property type="entry name" value="PBP_GOBP"/>
    <property type="match status" value="2"/>
</dbReference>
<dbReference type="SUPFAM" id="SSF47565">
    <property type="entry name" value="Insect pheromone/odorant-binding proteins"/>
    <property type="match status" value="2"/>
</dbReference>
<evidence type="ECO:0000256" key="2">
    <source>
        <dbReference type="ARBA" id="ARBA00022723"/>
    </source>
</evidence>
<name>A0A8J6HEM5_TENMO</name>
<keyword evidence="3 10" id="KW-0863">Zinc-finger</keyword>
<evidence type="ECO:0000256" key="6">
    <source>
        <dbReference type="ARBA" id="ARBA00023125"/>
    </source>
</evidence>
<evidence type="ECO:0000256" key="7">
    <source>
        <dbReference type="ARBA" id="ARBA00023163"/>
    </source>
</evidence>
<dbReference type="Proteomes" id="UP000719412">
    <property type="component" value="Unassembled WGS sequence"/>
</dbReference>
<evidence type="ECO:0000313" key="15">
    <source>
        <dbReference type="Proteomes" id="UP000719412"/>
    </source>
</evidence>
<keyword evidence="7 10" id="KW-0804">Transcription</keyword>
<dbReference type="SUPFAM" id="SSF48508">
    <property type="entry name" value="Nuclear receptor ligand-binding domain"/>
    <property type="match status" value="1"/>
</dbReference>
<keyword evidence="15" id="KW-1185">Reference proteome</keyword>
<dbReference type="PANTHER" id="PTHR24083">
    <property type="entry name" value="NUCLEAR HORMONE RECEPTOR"/>
    <property type="match status" value="1"/>
</dbReference>
<dbReference type="SUPFAM" id="SSF57716">
    <property type="entry name" value="Glucocorticoid receptor-like (DNA-binding domain)"/>
    <property type="match status" value="1"/>
</dbReference>
<evidence type="ECO:0000259" key="13">
    <source>
        <dbReference type="PROSITE" id="PS51843"/>
    </source>
</evidence>
<dbReference type="GO" id="GO:0003700">
    <property type="term" value="F:DNA-binding transcription factor activity"/>
    <property type="evidence" value="ECO:0007669"/>
    <property type="project" value="InterPro"/>
</dbReference>
<evidence type="ECO:0000256" key="5">
    <source>
        <dbReference type="ARBA" id="ARBA00023015"/>
    </source>
</evidence>
<keyword evidence="6 10" id="KW-0238">DNA-binding</keyword>
<dbReference type="InterPro" id="IPR006170">
    <property type="entry name" value="PBP/GOBP"/>
</dbReference>
<evidence type="ECO:0000256" key="4">
    <source>
        <dbReference type="ARBA" id="ARBA00022833"/>
    </source>
</evidence>
<dbReference type="EMBL" id="JABDTM020019609">
    <property type="protein sequence ID" value="KAH0817375.1"/>
    <property type="molecule type" value="Genomic_DNA"/>
</dbReference>
<feature type="region of interest" description="Disordered" evidence="11">
    <location>
        <begin position="203"/>
        <end position="238"/>
    </location>
</feature>
<dbReference type="PRINTS" id="PR00398">
    <property type="entry name" value="STRDHORMONER"/>
</dbReference>
<keyword evidence="4 10" id="KW-0862">Zinc</keyword>
<evidence type="ECO:0000256" key="8">
    <source>
        <dbReference type="ARBA" id="ARBA00023170"/>
    </source>
</evidence>
<keyword evidence="8 10" id="KW-0675">Receptor</keyword>
<keyword evidence="9 10" id="KW-0539">Nucleus</keyword>
<keyword evidence="2 10" id="KW-0479">Metal-binding</keyword>
<dbReference type="GO" id="GO:0005549">
    <property type="term" value="F:odorant binding"/>
    <property type="evidence" value="ECO:0007669"/>
    <property type="project" value="InterPro"/>
</dbReference>
<proteinExistence type="inferred from homology"/>
<comment type="similarity">
    <text evidence="10">Belongs to the nuclear hormone receptor family.</text>
</comment>
<evidence type="ECO:0000256" key="9">
    <source>
        <dbReference type="ARBA" id="ARBA00023242"/>
    </source>
</evidence>
<dbReference type="PROSITE" id="PS00031">
    <property type="entry name" value="NUCLEAR_REC_DBD_1"/>
    <property type="match status" value="1"/>
</dbReference>
<evidence type="ECO:0000313" key="14">
    <source>
        <dbReference type="EMBL" id="KAH0817375.1"/>
    </source>
</evidence>
<feature type="domain" description="Nuclear receptor" evidence="12">
    <location>
        <begin position="11"/>
        <end position="106"/>
    </location>
</feature>
<dbReference type="Pfam" id="PF00105">
    <property type="entry name" value="zf-C4"/>
    <property type="match status" value="2"/>
</dbReference>
<protein>
    <submittedName>
        <fullName evidence="14">Uncharacterized protein</fullName>
    </submittedName>
</protein>
<dbReference type="SMART" id="SM00399">
    <property type="entry name" value="ZnF_C4"/>
    <property type="match status" value="1"/>
</dbReference>
<dbReference type="Gene3D" id="1.10.565.10">
    <property type="entry name" value="Retinoid X Receptor"/>
    <property type="match status" value="1"/>
</dbReference>
<dbReference type="InterPro" id="IPR001723">
    <property type="entry name" value="Nuclear_hrmn_rcpt"/>
</dbReference>
<dbReference type="Gene3D" id="1.10.238.20">
    <property type="entry name" value="Pheromone/general odorant binding protein domain"/>
    <property type="match status" value="2"/>
</dbReference>
<dbReference type="PRINTS" id="PR00047">
    <property type="entry name" value="STROIDFINGER"/>
</dbReference>
<comment type="subcellular location">
    <subcellularLocation>
        <location evidence="1 10">Nucleus</location>
    </subcellularLocation>
</comment>
<dbReference type="InterPro" id="IPR036728">
    <property type="entry name" value="PBP_GOBP_sf"/>
</dbReference>
<dbReference type="PROSITE" id="PS51843">
    <property type="entry name" value="NR_LBD"/>
    <property type="match status" value="1"/>
</dbReference>
<dbReference type="InterPro" id="IPR013088">
    <property type="entry name" value="Znf_NHR/GATA"/>
</dbReference>